<feature type="chain" id="PRO_5018293657" evidence="1">
    <location>
        <begin position="19"/>
        <end position="198"/>
    </location>
</feature>
<protein>
    <submittedName>
        <fullName evidence="2">Uncharacterized protein</fullName>
    </submittedName>
</protein>
<name>A0A3N4HUI0_ASCIM</name>
<keyword evidence="1" id="KW-0732">Signal</keyword>
<accession>A0A3N4HUI0</accession>
<dbReference type="Proteomes" id="UP000275078">
    <property type="component" value="Unassembled WGS sequence"/>
</dbReference>
<evidence type="ECO:0000313" key="2">
    <source>
        <dbReference type="EMBL" id="RPA76716.1"/>
    </source>
</evidence>
<reference evidence="2 3" key="1">
    <citation type="journal article" date="2018" name="Nat. Ecol. Evol.">
        <title>Pezizomycetes genomes reveal the molecular basis of ectomycorrhizal truffle lifestyle.</title>
        <authorList>
            <person name="Murat C."/>
            <person name="Payen T."/>
            <person name="Noel B."/>
            <person name="Kuo A."/>
            <person name="Morin E."/>
            <person name="Chen J."/>
            <person name="Kohler A."/>
            <person name="Krizsan K."/>
            <person name="Balestrini R."/>
            <person name="Da Silva C."/>
            <person name="Montanini B."/>
            <person name="Hainaut M."/>
            <person name="Levati E."/>
            <person name="Barry K.W."/>
            <person name="Belfiori B."/>
            <person name="Cichocki N."/>
            <person name="Clum A."/>
            <person name="Dockter R.B."/>
            <person name="Fauchery L."/>
            <person name="Guy J."/>
            <person name="Iotti M."/>
            <person name="Le Tacon F."/>
            <person name="Lindquist E.A."/>
            <person name="Lipzen A."/>
            <person name="Malagnac F."/>
            <person name="Mello A."/>
            <person name="Molinier V."/>
            <person name="Miyauchi S."/>
            <person name="Poulain J."/>
            <person name="Riccioni C."/>
            <person name="Rubini A."/>
            <person name="Sitrit Y."/>
            <person name="Splivallo R."/>
            <person name="Traeger S."/>
            <person name="Wang M."/>
            <person name="Zifcakova L."/>
            <person name="Wipf D."/>
            <person name="Zambonelli A."/>
            <person name="Paolocci F."/>
            <person name="Nowrousian M."/>
            <person name="Ottonello S."/>
            <person name="Baldrian P."/>
            <person name="Spatafora J.W."/>
            <person name="Henrissat B."/>
            <person name="Nagy L.G."/>
            <person name="Aury J.M."/>
            <person name="Wincker P."/>
            <person name="Grigoriev I.V."/>
            <person name="Bonfante P."/>
            <person name="Martin F.M."/>
        </authorList>
    </citation>
    <scope>NUCLEOTIDE SEQUENCE [LARGE SCALE GENOMIC DNA]</scope>
    <source>
        <strain evidence="2 3">RN42</strain>
    </source>
</reference>
<evidence type="ECO:0000313" key="3">
    <source>
        <dbReference type="Proteomes" id="UP000275078"/>
    </source>
</evidence>
<evidence type="ECO:0000256" key="1">
    <source>
        <dbReference type="SAM" id="SignalP"/>
    </source>
</evidence>
<dbReference type="EMBL" id="ML119739">
    <property type="protein sequence ID" value="RPA76716.1"/>
    <property type="molecule type" value="Genomic_DNA"/>
</dbReference>
<proteinExistence type="predicted"/>
<feature type="signal peptide" evidence="1">
    <location>
        <begin position="1"/>
        <end position="18"/>
    </location>
</feature>
<sequence length="198" mass="22197">MKFTTLLLTALLAPLAAARCTRRDNVSFAPSPWNATTPQFTAPGWSLSLGPKDIKNPSLPRDAILTTGNPVLPPPFFADRGLWLYQTGSTTKKLRAYMYRTDATQADKGWTWKWASEAEIAKLDQGRVQKEFWDIGCVYEGRHFLSIGNPGGPGIGGYKWQVCRPWGKGEWKLMMDVTREGMECVDSVNFWVDYVTTA</sequence>
<organism evidence="2 3">
    <name type="scientific">Ascobolus immersus RN42</name>
    <dbReference type="NCBI Taxonomy" id="1160509"/>
    <lineage>
        <taxon>Eukaryota</taxon>
        <taxon>Fungi</taxon>
        <taxon>Dikarya</taxon>
        <taxon>Ascomycota</taxon>
        <taxon>Pezizomycotina</taxon>
        <taxon>Pezizomycetes</taxon>
        <taxon>Pezizales</taxon>
        <taxon>Ascobolaceae</taxon>
        <taxon>Ascobolus</taxon>
    </lineage>
</organism>
<dbReference type="AlphaFoldDB" id="A0A3N4HUI0"/>
<gene>
    <name evidence="2" type="ORF">BJ508DRAFT_417486</name>
</gene>
<keyword evidence="3" id="KW-1185">Reference proteome</keyword>